<keyword evidence="3" id="KW-1185">Reference proteome</keyword>
<evidence type="ECO:0000313" key="3">
    <source>
        <dbReference type="Proteomes" id="UP000215506"/>
    </source>
</evidence>
<feature type="transmembrane region" description="Helical" evidence="1">
    <location>
        <begin position="16"/>
        <end position="37"/>
    </location>
</feature>
<sequence>MNTAPHRPYQDRLVRAYLAIAACAFLLIGLNGLFAPVRAAAGIGFEILTSAGLNEMRANYGGLQLALAGLLAGGAVRAAVAKPALALTVAVCGGLVFGRLVGFAIDGPLEQASCRGLYWKSWQS</sequence>
<accession>A0A231H475</accession>
<dbReference type="InterPro" id="IPR025597">
    <property type="entry name" value="DUF4345"/>
</dbReference>
<proteinExistence type="predicted"/>
<evidence type="ECO:0000256" key="1">
    <source>
        <dbReference type="SAM" id="Phobius"/>
    </source>
</evidence>
<gene>
    <name evidence="2" type="ORF">B7C42_04532</name>
</gene>
<feature type="transmembrane region" description="Helical" evidence="1">
    <location>
        <begin position="58"/>
        <end position="78"/>
    </location>
</feature>
<evidence type="ECO:0000313" key="2">
    <source>
        <dbReference type="EMBL" id="OXR43664.1"/>
    </source>
</evidence>
<name>A0A231H475_9NOCA</name>
<organism evidence="2 3">
    <name type="scientific">Nocardia cerradoensis</name>
    <dbReference type="NCBI Taxonomy" id="85688"/>
    <lineage>
        <taxon>Bacteria</taxon>
        <taxon>Bacillati</taxon>
        <taxon>Actinomycetota</taxon>
        <taxon>Actinomycetes</taxon>
        <taxon>Mycobacteriales</taxon>
        <taxon>Nocardiaceae</taxon>
        <taxon>Nocardia</taxon>
    </lineage>
</organism>
<reference evidence="2 3" key="1">
    <citation type="submission" date="2017-07" db="EMBL/GenBank/DDBJ databases">
        <title>First draft Genome Sequence of Nocardia cerradoensis isolated from human infection.</title>
        <authorList>
            <person name="Carrasco G."/>
        </authorList>
    </citation>
    <scope>NUCLEOTIDE SEQUENCE [LARGE SCALE GENOMIC DNA]</scope>
    <source>
        <strain evidence="2 3">CNM20130759</strain>
    </source>
</reference>
<dbReference type="Pfam" id="PF14248">
    <property type="entry name" value="DUF4345"/>
    <property type="match status" value="1"/>
</dbReference>
<protein>
    <recommendedName>
        <fullName evidence="4">DUF4345 domain-containing protein</fullName>
    </recommendedName>
</protein>
<feature type="transmembrane region" description="Helical" evidence="1">
    <location>
        <begin position="84"/>
        <end position="105"/>
    </location>
</feature>
<dbReference type="Proteomes" id="UP000215506">
    <property type="component" value="Unassembled WGS sequence"/>
</dbReference>
<dbReference type="RefSeq" id="WP_094026416.1">
    <property type="nucleotide sequence ID" value="NZ_NGAF01000009.1"/>
</dbReference>
<evidence type="ECO:0008006" key="4">
    <source>
        <dbReference type="Google" id="ProtNLM"/>
    </source>
</evidence>
<dbReference type="AlphaFoldDB" id="A0A231H475"/>
<comment type="caution">
    <text evidence="2">The sequence shown here is derived from an EMBL/GenBank/DDBJ whole genome shotgun (WGS) entry which is preliminary data.</text>
</comment>
<keyword evidence="1" id="KW-0812">Transmembrane</keyword>
<keyword evidence="1" id="KW-1133">Transmembrane helix</keyword>
<dbReference type="EMBL" id="NGAF01000009">
    <property type="protein sequence ID" value="OXR43664.1"/>
    <property type="molecule type" value="Genomic_DNA"/>
</dbReference>
<keyword evidence="1" id="KW-0472">Membrane</keyword>